<gene>
    <name evidence="1" type="ORF">Tel_13610</name>
</gene>
<protein>
    <submittedName>
        <fullName evidence="1">Uncharacterized protein</fullName>
    </submittedName>
</protein>
<accession>A0A0S2TG31</accession>
<reference evidence="1" key="1">
    <citation type="submission" date="2015-10" db="EMBL/GenBank/DDBJ databases">
        <title>Description of Candidatus Tenderia electrophaga gen. nov, sp. nov., an Uncultivated Electroautotroph from a Biocathode Enrichment.</title>
        <authorList>
            <person name="Eddie B.J."/>
            <person name="Malanoski A.P."/>
            <person name="Wang Z."/>
            <person name="Hall R.J."/>
            <person name="Oh S.D."/>
            <person name="Heiner C."/>
            <person name="Lin B."/>
            <person name="Strycharz-Glaven S.M."/>
        </authorList>
    </citation>
    <scope>NUCLEOTIDE SEQUENCE [LARGE SCALE GENOMIC DNA]</scope>
    <source>
        <strain evidence="1">NRL1</strain>
    </source>
</reference>
<evidence type="ECO:0000313" key="2">
    <source>
        <dbReference type="Proteomes" id="UP000055136"/>
    </source>
</evidence>
<keyword evidence="2" id="KW-1185">Reference proteome</keyword>
<dbReference type="Proteomes" id="UP000055136">
    <property type="component" value="Chromosome"/>
</dbReference>
<name>A0A0S2TG31_9GAMM</name>
<dbReference type="KEGG" id="tee:Tel_13610"/>
<dbReference type="AlphaFoldDB" id="A0A0S2TG31"/>
<dbReference type="EMBL" id="CP013099">
    <property type="protein sequence ID" value="ALP54085.1"/>
    <property type="molecule type" value="Genomic_DNA"/>
</dbReference>
<dbReference type="Gene3D" id="3.40.50.300">
    <property type="entry name" value="P-loop containing nucleotide triphosphate hydrolases"/>
    <property type="match status" value="1"/>
</dbReference>
<sequence length="272" mass="30779">MQNPGTIVRQICLFLGVPFDDRMLVPDGTEKTLLDTTGSHMNQAAMSVDKSKVAAWRNNVLPDKLRVSEMIAQDELRAWGYDLITTSTIPSLVLRTSELMLVSRQHRDLYDTILQAIANGSHSVRLENVGSLLDPVCGSMPDLWVTEEVPLPHPSSTSKVTSIVFIMRVVLLLLRLKFANAKLVWVFQPFPELSRKWWLRRMVEKVMVKMSTVTVLNCEKRISLAELKKYYGSGIDKCLRADDPNFTQMLLKRISLWSSSASDVAQQDAEQE</sequence>
<evidence type="ECO:0000313" key="1">
    <source>
        <dbReference type="EMBL" id="ALP54085.1"/>
    </source>
</evidence>
<dbReference type="InterPro" id="IPR027417">
    <property type="entry name" value="P-loop_NTPase"/>
</dbReference>
<proteinExistence type="predicted"/>
<organism evidence="1 2">
    <name type="scientific">Candidatus Tenderia electrophaga</name>
    <dbReference type="NCBI Taxonomy" id="1748243"/>
    <lineage>
        <taxon>Bacteria</taxon>
        <taxon>Pseudomonadati</taxon>
        <taxon>Pseudomonadota</taxon>
        <taxon>Gammaproteobacteria</taxon>
        <taxon>Candidatus Tenderiales</taxon>
        <taxon>Candidatus Tenderiaceae</taxon>
        <taxon>Candidatus Tenderia</taxon>
    </lineage>
</organism>